<reference evidence="2 3" key="1">
    <citation type="submission" date="2019-11" db="EMBL/GenBank/DDBJ databases">
        <title>Whole genome sequence of Oryza granulata.</title>
        <authorList>
            <person name="Li W."/>
        </authorList>
    </citation>
    <scope>NUCLEOTIDE SEQUENCE [LARGE SCALE GENOMIC DNA]</scope>
    <source>
        <strain evidence="3">cv. Menghai</strain>
        <tissue evidence="2">Leaf</tissue>
    </source>
</reference>
<organism evidence="2 3">
    <name type="scientific">Oryza meyeriana var. granulata</name>
    <dbReference type="NCBI Taxonomy" id="110450"/>
    <lineage>
        <taxon>Eukaryota</taxon>
        <taxon>Viridiplantae</taxon>
        <taxon>Streptophyta</taxon>
        <taxon>Embryophyta</taxon>
        <taxon>Tracheophyta</taxon>
        <taxon>Spermatophyta</taxon>
        <taxon>Magnoliopsida</taxon>
        <taxon>Liliopsida</taxon>
        <taxon>Poales</taxon>
        <taxon>Poaceae</taxon>
        <taxon>BOP clade</taxon>
        <taxon>Oryzoideae</taxon>
        <taxon>Oryzeae</taxon>
        <taxon>Oryzinae</taxon>
        <taxon>Oryza</taxon>
        <taxon>Oryza meyeriana</taxon>
    </lineage>
</organism>
<feature type="compositionally biased region" description="Basic and acidic residues" evidence="1">
    <location>
        <begin position="23"/>
        <end position="33"/>
    </location>
</feature>
<sequence length="108" mass="11781">MALTGDGVSRAELGSRGVDEEENRGREEDDGRALRVWRVGPCGQQGRATLASGPGRSDGTAAERALARERSRASGQGVVRGTVLGRVMGRRYWAKEEKERQAEGRERK</sequence>
<evidence type="ECO:0000256" key="1">
    <source>
        <dbReference type="SAM" id="MobiDB-lite"/>
    </source>
</evidence>
<name>A0A6G1ERW9_9ORYZ</name>
<dbReference type="EMBL" id="SPHZ02000003">
    <property type="protein sequence ID" value="KAF0927367.1"/>
    <property type="molecule type" value="Genomic_DNA"/>
</dbReference>
<dbReference type="AlphaFoldDB" id="A0A6G1ERW9"/>
<feature type="region of interest" description="Disordered" evidence="1">
    <location>
        <begin position="1"/>
        <end position="78"/>
    </location>
</feature>
<accession>A0A6G1ERW9</accession>
<gene>
    <name evidence="2" type="ORF">E2562_032306</name>
</gene>
<proteinExistence type="predicted"/>
<comment type="caution">
    <text evidence="2">The sequence shown here is derived from an EMBL/GenBank/DDBJ whole genome shotgun (WGS) entry which is preliminary data.</text>
</comment>
<evidence type="ECO:0000313" key="3">
    <source>
        <dbReference type="Proteomes" id="UP000479710"/>
    </source>
</evidence>
<evidence type="ECO:0000313" key="2">
    <source>
        <dbReference type="EMBL" id="KAF0927367.1"/>
    </source>
</evidence>
<protein>
    <submittedName>
        <fullName evidence="2">Uncharacterized protein</fullName>
    </submittedName>
</protein>
<dbReference type="Proteomes" id="UP000479710">
    <property type="component" value="Unassembled WGS sequence"/>
</dbReference>
<keyword evidence="3" id="KW-1185">Reference proteome</keyword>